<evidence type="ECO:0000313" key="2">
    <source>
        <dbReference type="Proteomes" id="UP000005392"/>
    </source>
</evidence>
<dbReference type="EMBL" id="AFQD01000311">
    <property type="protein sequence ID" value="EGQ79154.1"/>
    <property type="molecule type" value="Genomic_DNA"/>
</dbReference>
<dbReference type="PATRIC" id="fig|997347.4.peg.1690"/>
<protein>
    <recommendedName>
        <fullName evidence="3">YtxH domain-containing protein</fullName>
    </recommendedName>
</protein>
<accession>F9EPH0</accession>
<comment type="caution">
    <text evidence="1">The sequence shown here is derived from an EMBL/GenBank/DDBJ whole genome shotgun (WGS) entry which is preliminary data.</text>
</comment>
<proteinExistence type="predicted"/>
<dbReference type="STRING" id="76859.RN98_10635"/>
<dbReference type="Proteomes" id="UP000005392">
    <property type="component" value="Unassembled WGS sequence"/>
</dbReference>
<evidence type="ECO:0000313" key="1">
    <source>
        <dbReference type="EMBL" id="EGQ79154.1"/>
    </source>
</evidence>
<organism evidence="1 2">
    <name type="scientific">Fusobacterium animalis ATCC 51191</name>
    <dbReference type="NCBI Taxonomy" id="997347"/>
    <lineage>
        <taxon>Bacteria</taxon>
        <taxon>Fusobacteriati</taxon>
        <taxon>Fusobacteriota</taxon>
        <taxon>Fusobacteriia</taxon>
        <taxon>Fusobacteriales</taxon>
        <taxon>Fusobacteriaceae</taxon>
        <taxon>Fusobacterium</taxon>
    </lineage>
</organism>
<dbReference type="HOGENOM" id="CLU_2537692_0_0_0"/>
<sequence>MGLLDLIEARRLERERAIRNEKAIDAVKIIASVGVGFALGLLFAPKSGKKTREDISNSAKKGLDFVTKNIDNTIKVIKEKILN</sequence>
<gene>
    <name evidence="1" type="ORF">HMPREF9094_1825</name>
</gene>
<evidence type="ECO:0008006" key="3">
    <source>
        <dbReference type="Google" id="ProtNLM"/>
    </source>
</evidence>
<dbReference type="Pfam" id="PF12732">
    <property type="entry name" value="YtxH"/>
    <property type="match status" value="1"/>
</dbReference>
<name>F9EPH0_9FUSO</name>
<dbReference type="InterPro" id="IPR024623">
    <property type="entry name" value="YtxH"/>
</dbReference>
<keyword evidence="2" id="KW-1185">Reference proteome</keyword>
<dbReference type="AlphaFoldDB" id="F9EPH0"/>
<reference evidence="1 2" key="1">
    <citation type="submission" date="2011-05" db="EMBL/GenBank/DDBJ databases">
        <authorList>
            <person name="Muzny D."/>
            <person name="Qin X."/>
            <person name="Deng J."/>
            <person name="Jiang H."/>
            <person name="Liu Y."/>
            <person name="Qu J."/>
            <person name="Song X.-Z."/>
            <person name="Zhang L."/>
            <person name="Thornton R."/>
            <person name="Coyle M."/>
            <person name="Francisco L."/>
            <person name="Jackson L."/>
            <person name="Javaid M."/>
            <person name="Korchina V."/>
            <person name="Kovar C."/>
            <person name="Mata R."/>
            <person name="Mathew T."/>
            <person name="Ngo R."/>
            <person name="Nguyen L."/>
            <person name="Nguyen N."/>
            <person name="Okwuonu G."/>
            <person name="Ongeri F."/>
            <person name="Pham C."/>
            <person name="Simmons D."/>
            <person name="Wilczek-Boney K."/>
            <person name="Hale W."/>
            <person name="Jakkamsetti A."/>
            <person name="Pham P."/>
            <person name="Ruth R."/>
            <person name="San Lucas F."/>
            <person name="Warren J."/>
            <person name="Zhang J."/>
            <person name="Zhao Z."/>
            <person name="Zhou C."/>
            <person name="Zhu D."/>
            <person name="Lee S."/>
            <person name="Bess C."/>
            <person name="Blankenburg K."/>
            <person name="Forbes L."/>
            <person name="Fu Q."/>
            <person name="Gubbala S."/>
            <person name="Hirani K."/>
            <person name="Jayaseelan J.C."/>
            <person name="Lara F."/>
            <person name="Munidasa M."/>
            <person name="Palculict T."/>
            <person name="Patil S."/>
            <person name="Pu L.-L."/>
            <person name="Saada N."/>
            <person name="Tang L."/>
            <person name="Weissenberger G."/>
            <person name="Zhu Y."/>
            <person name="Hemphill L."/>
            <person name="Shang Y."/>
            <person name="Youmans B."/>
            <person name="Ayvaz T."/>
            <person name="Ross M."/>
            <person name="Santibanez J."/>
            <person name="Aqrawi P."/>
            <person name="Gross S."/>
            <person name="Joshi V."/>
            <person name="Fowler G."/>
            <person name="Nazareth L."/>
            <person name="Reid J."/>
            <person name="Worley K."/>
            <person name="Petrosino J."/>
            <person name="Highlander S."/>
            <person name="Gibbs R."/>
        </authorList>
    </citation>
    <scope>NUCLEOTIDE SEQUENCE [LARGE SCALE GENOMIC DNA]</scope>
    <source>
        <strain evidence="1 2">ATCC 51191</strain>
    </source>
</reference>